<feature type="compositionally biased region" description="Polar residues" evidence="1">
    <location>
        <begin position="142"/>
        <end position="152"/>
    </location>
</feature>
<dbReference type="Pfam" id="PF25087">
    <property type="entry name" value="GMPPB_C"/>
    <property type="match status" value="1"/>
</dbReference>
<evidence type="ECO:0000259" key="2">
    <source>
        <dbReference type="Pfam" id="PF25087"/>
    </source>
</evidence>
<dbReference type="WBParaSite" id="PSAMB.scaffold13584size2206.g35563.t1">
    <property type="protein sequence ID" value="PSAMB.scaffold13584size2206.g35563.t1"/>
    <property type="gene ID" value="PSAMB.scaffold13584size2206.g35563"/>
</dbReference>
<evidence type="ECO:0000313" key="4">
    <source>
        <dbReference type="WBParaSite" id="PSAMB.scaffold13584size2206.g35563.t1"/>
    </source>
</evidence>
<dbReference type="AlphaFoldDB" id="A0A914V0D2"/>
<dbReference type="InterPro" id="IPR056729">
    <property type="entry name" value="GMPPB_C"/>
</dbReference>
<feature type="domain" description="Mannose-1-phosphate guanyltransferase C-terminal" evidence="2">
    <location>
        <begin position="2"/>
        <end position="40"/>
    </location>
</feature>
<dbReference type="Proteomes" id="UP000887566">
    <property type="component" value="Unplaced"/>
</dbReference>
<evidence type="ECO:0000256" key="1">
    <source>
        <dbReference type="SAM" id="MobiDB-lite"/>
    </source>
</evidence>
<accession>A0A914V0D2</accession>
<reference evidence="4" key="1">
    <citation type="submission" date="2022-11" db="UniProtKB">
        <authorList>
            <consortium name="WormBaseParasite"/>
        </authorList>
    </citation>
    <scope>IDENTIFICATION</scope>
</reference>
<protein>
    <recommendedName>
        <fullName evidence="2">Mannose-1-phosphate guanyltransferase C-terminal domain-containing protein</fullName>
    </recommendedName>
</protein>
<organism evidence="3 4">
    <name type="scientific">Plectus sambesii</name>
    <dbReference type="NCBI Taxonomy" id="2011161"/>
    <lineage>
        <taxon>Eukaryota</taxon>
        <taxon>Metazoa</taxon>
        <taxon>Ecdysozoa</taxon>
        <taxon>Nematoda</taxon>
        <taxon>Chromadorea</taxon>
        <taxon>Plectida</taxon>
        <taxon>Plectina</taxon>
        <taxon>Plectoidea</taxon>
        <taxon>Plectidae</taxon>
        <taxon>Plectus</taxon>
    </lineage>
</organism>
<keyword evidence="3" id="KW-1185">Reference proteome</keyword>
<sequence length="175" mass="18897">MENTCVLGEDVVVKDELYLNGARVLPHKSISTNVPEPDIIISEESGRPVKFHLPVQSASIASMSIASISNGSAGGHGDDELVELDPSEFDLPPIETQTLEDILKEDASQLLSLDEDVFDSELDGTAPISSDGTESDRPGSSVPASFATNTSRGTRDWRNPPRRHPKSALVRFSRL</sequence>
<name>A0A914V0D2_9BILA</name>
<evidence type="ECO:0000313" key="3">
    <source>
        <dbReference type="Proteomes" id="UP000887566"/>
    </source>
</evidence>
<feature type="region of interest" description="Disordered" evidence="1">
    <location>
        <begin position="121"/>
        <end position="175"/>
    </location>
</feature>
<proteinExistence type="predicted"/>